<dbReference type="OMA" id="NRNNPVM"/>
<evidence type="ECO:0000313" key="3">
    <source>
        <dbReference type="Proteomes" id="UP000028999"/>
    </source>
</evidence>
<name>A0A078HV27_BRANA</name>
<protein>
    <submittedName>
        <fullName evidence="2">BnaC02g34670D protein</fullName>
    </submittedName>
</protein>
<accession>A0A078HV27</accession>
<dbReference type="EMBL" id="LK032503">
    <property type="protein sequence ID" value="CDY41687.1"/>
    <property type="molecule type" value="Genomic_DNA"/>
</dbReference>
<feature type="region of interest" description="Disordered" evidence="1">
    <location>
        <begin position="1"/>
        <end position="38"/>
    </location>
</feature>
<reference evidence="2 3" key="1">
    <citation type="journal article" date="2014" name="Science">
        <title>Plant genetics. Early allopolyploid evolution in the post-Neolithic Brassica napus oilseed genome.</title>
        <authorList>
            <person name="Chalhoub B."/>
            <person name="Denoeud F."/>
            <person name="Liu S."/>
            <person name="Parkin I.A."/>
            <person name="Tang H."/>
            <person name="Wang X."/>
            <person name="Chiquet J."/>
            <person name="Belcram H."/>
            <person name="Tong C."/>
            <person name="Samans B."/>
            <person name="Correa M."/>
            <person name="Da Silva C."/>
            <person name="Just J."/>
            <person name="Falentin C."/>
            <person name="Koh C.S."/>
            <person name="Le Clainche I."/>
            <person name="Bernard M."/>
            <person name="Bento P."/>
            <person name="Noel B."/>
            <person name="Labadie K."/>
            <person name="Alberti A."/>
            <person name="Charles M."/>
            <person name="Arnaud D."/>
            <person name="Guo H."/>
            <person name="Daviaud C."/>
            <person name="Alamery S."/>
            <person name="Jabbari K."/>
            <person name="Zhao M."/>
            <person name="Edger P.P."/>
            <person name="Chelaifa H."/>
            <person name="Tack D."/>
            <person name="Lassalle G."/>
            <person name="Mestiri I."/>
            <person name="Schnel N."/>
            <person name="Le Paslier M.C."/>
            <person name="Fan G."/>
            <person name="Renault V."/>
            <person name="Bayer P.E."/>
            <person name="Golicz A.A."/>
            <person name="Manoli S."/>
            <person name="Lee T.H."/>
            <person name="Thi V.H."/>
            <person name="Chalabi S."/>
            <person name="Hu Q."/>
            <person name="Fan C."/>
            <person name="Tollenaere R."/>
            <person name="Lu Y."/>
            <person name="Battail C."/>
            <person name="Shen J."/>
            <person name="Sidebottom C.H."/>
            <person name="Wang X."/>
            <person name="Canaguier A."/>
            <person name="Chauveau A."/>
            <person name="Berard A."/>
            <person name="Deniot G."/>
            <person name="Guan M."/>
            <person name="Liu Z."/>
            <person name="Sun F."/>
            <person name="Lim Y.P."/>
            <person name="Lyons E."/>
            <person name="Town C.D."/>
            <person name="Bancroft I."/>
            <person name="Wang X."/>
            <person name="Meng J."/>
            <person name="Ma J."/>
            <person name="Pires J.C."/>
            <person name="King G.J."/>
            <person name="Brunel D."/>
            <person name="Delourme R."/>
            <person name="Renard M."/>
            <person name="Aury J.M."/>
            <person name="Adams K.L."/>
            <person name="Batley J."/>
            <person name="Snowdon R.J."/>
            <person name="Tost J."/>
            <person name="Edwards D."/>
            <person name="Zhou Y."/>
            <person name="Hua W."/>
            <person name="Sharpe A.G."/>
            <person name="Paterson A.H."/>
            <person name="Guan C."/>
            <person name="Wincker P."/>
        </authorList>
    </citation>
    <scope>NUCLEOTIDE SEQUENCE [LARGE SCALE GENOMIC DNA]</scope>
    <source>
        <strain evidence="3">cv. Darmor-bzh</strain>
    </source>
</reference>
<dbReference type="Proteomes" id="UP000028999">
    <property type="component" value="Unassembled WGS sequence"/>
</dbReference>
<sequence>MTQPLTKARNNQSEAEEENRSNREPQETMIKRIRENSGDIRRRRCDGIILSRRQKPAKNRRELLF</sequence>
<dbReference type="Gramene" id="CDY41687">
    <property type="protein sequence ID" value="CDY41687"/>
    <property type="gene ID" value="GSBRNA2T00073376001"/>
</dbReference>
<proteinExistence type="predicted"/>
<dbReference type="AlphaFoldDB" id="A0A078HV27"/>
<dbReference type="PaxDb" id="3708-A0A078HV27"/>
<gene>
    <name evidence="2" type="primary">BnaC02g34670D</name>
    <name evidence="2" type="ORF">GSBRNA2T00073376001</name>
</gene>
<evidence type="ECO:0000256" key="1">
    <source>
        <dbReference type="SAM" id="MobiDB-lite"/>
    </source>
</evidence>
<feature type="compositionally biased region" description="Basic and acidic residues" evidence="1">
    <location>
        <begin position="18"/>
        <end position="38"/>
    </location>
</feature>
<evidence type="ECO:0000313" key="2">
    <source>
        <dbReference type="EMBL" id="CDY41687.1"/>
    </source>
</evidence>
<keyword evidence="3" id="KW-1185">Reference proteome</keyword>
<organism evidence="2 3">
    <name type="scientific">Brassica napus</name>
    <name type="common">Rape</name>
    <dbReference type="NCBI Taxonomy" id="3708"/>
    <lineage>
        <taxon>Eukaryota</taxon>
        <taxon>Viridiplantae</taxon>
        <taxon>Streptophyta</taxon>
        <taxon>Embryophyta</taxon>
        <taxon>Tracheophyta</taxon>
        <taxon>Spermatophyta</taxon>
        <taxon>Magnoliopsida</taxon>
        <taxon>eudicotyledons</taxon>
        <taxon>Gunneridae</taxon>
        <taxon>Pentapetalae</taxon>
        <taxon>rosids</taxon>
        <taxon>malvids</taxon>
        <taxon>Brassicales</taxon>
        <taxon>Brassicaceae</taxon>
        <taxon>Brassiceae</taxon>
        <taxon>Brassica</taxon>
    </lineage>
</organism>